<dbReference type="GO" id="GO:0004180">
    <property type="term" value="F:carboxypeptidase activity"/>
    <property type="evidence" value="ECO:0007669"/>
    <property type="project" value="UniProtKB-ARBA"/>
</dbReference>
<evidence type="ECO:0000256" key="2">
    <source>
        <dbReference type="ARBA" id="ARBA00005992"/>
    </source>
</evidence>
<organism evidence="9">
    <name type="scientific">Methylobacterium bullatum</name>
    <dbReference type="NCBI Taxonomy" id="570505"/>
    <lineage>
        <taxon>Bacteria</taxon>
        <taxon>Pseudomonadati</taxon>
        <taxon>Pseudomonadota</taxon>
        <taxon>Alphaproteobacteria</taxon>
        <taxon>Hyphomicrobiales</taxon>
        <taxon>Methylobacteriaceae</taxon>
        <taxon>Methylobacterium</taxon>
    </lineage>
</organism>
<keyword evidence="4 7" id="KW-0133">Cell shape</keyword>
<dbReference type="SUPFAM" id="SSF141523">
    <property type="entry name" value="L,D-transpeptidase catalytic domain-like"/>
    <property type="match status" value="1"/>
</dbReference>
<evidence type="ECO:0000256" key="4">
    <source>
        <dbReference type="ARBA" id="ARBA00022960"/>
    </source>
</evidence>
<keyword evidence="3" id="KW-0808">Transferase</keyword>
<evidence type="ECO:0000256" key="5">
    <source>
        <dbReference type="ARBA" id="ARBA00022984"/>
    </source>
</evidence>
<dbReference type="Pfam" id="PF03734">
    <property type="entry name" value="YkuD"/>
    <property type="match status" value="1"/>
</dbReference>
<dbReference type="PANTHER" id="PTHR36699">
    <property type="entry name" value="LD-TRANSPEPTIDASE"/>
    <property type="match status" value="1"/>
</dbReference>
<sequence>MERWRIGFTVSAVVAVGAVGIVAADRAQIGRVAPDLVAETERADRVLVEKSARRLTLFREGRVLATYPISLGFSPIGHKQREGDGRTPEGLYSIAYRNPLSVAHLSLKVSYPNEADTEAARDGGYEPGGDIMIHGIMNGFSWLGRLHRLKDWTSGCVAVANDEMAAIYARVDVGTPVELRP</sequence>
<evidence type="ECO:0000256" key="6">
    <source>
        <dbReference type="ARBA" id="ARBA00023316"/>
    </source>
</evidence>
<comment type="pathway">
    <text evidence="1 7">Cell wall biogenesis; peptidoglycan biosynthesis.</text>
</comment>
<name>A0A679JC15_9HYPH</name>
<dbReference type="InterPro" id="IPR005490">
    <property type="entry name" value="LD_TPept_cat_dom"/>
</dbReference>
<dbReference type="InterPro" id="IPR038063">
    <property type="entry name" value="Transpep_catalytic_dom"/>
</dbReference>
<feature type="active site" description="Proton donor/acceptor" evidence="7">
    <location>
        <position position="134"/>
    </location>
</feature>
<dbReference type="GO" id="GO:0016740">
    <property type="term" value="F:transferase activity"/>
    <property type="evidence" value="ECO:0007669"/>
    <property type="project" value="UniProtKB-KW"/>
</dbReference>
<feature type="active site" description="Nucleophile" evidence="7">
    <location>
        <position position="156"/>
    </location>
</feature>
<gene>
    <name evidence="9" type="ORF">MBUL_03561</name>
</gene>
<accession>A0A679JC15</accession>
<comment type="similarity">
    <text evidence="2">Belongs to the YkuD family.</text>
</comment>
<dbReference type="EMBL" id="LR743504">
    <property type="protein sequence ID" value="CAA2106187.1"/>
    <property type="molecule type" value="Genomic_DNA"/>
</dbReference>
<dbReference type="PROSITE" id="PS52029">
    <property type="entry name" value="LD_TPASE"/>
    <property type="match status" value="1"/>
</dbReference>
<protein>
    <recommendedName>
        <fullName evidence="8">L,D-TPase catalytic domain-containing protein</fullName>
    </recommendedName>
</protein>
<dbReference type="UniPathway" id="UPA00219"/>
<dbReference type="AlphaFoldDB" id="A0A679JC15"/>
<evidence type="ECO:0000256" key="1">
    <source>
        <dbReference type="ARBA" id="ARBA00004752"/>
    </source>
</evidence>
<evidence type="ECO:0000256" key="3">
    <source>
        <dbReference type="ARBA" id="ARBA00022679"/>
    </source>
</evidence>
<dbReference type="Gene3D" id="2.40.440.10">
    <property type="entry name" value="L,D-transpeptidase catalytic domain-like"/>
    <property type="match status" value="1"/>
</dbReference>
<reference evidence="9" key="1">
    <citation type="submission" date="2019-12" db="EMBL/GenBank/DDBJ databases">
        <authorList>
            <person name="Cremers G."/>
        </authorList>
    </citation>
    <scope>NUCLEOTIDE SEQUENCE</scope>
    <source>
        <strain evidence="9">Mbul1</strain>
    </source>
</reference>
<dbReference type="GO" id="GO:0009252">
    <property type="term" value="P:peptidoglycan biosynthetic process"/>
    <property type="evidence" value="ECO:0007669"/>
    <property type="project" value="UniProtKB-UniPathway"/>
</dbReference>
<proteinExistence type="inferred from homology"/>
<dbReference type="GO" id="GO:0071555">
    <property type="term" value="P:cell wall organization"/>
    <property type="evidence" value="ECO:0007669"/>
    <property type="project" value="UniProtKB-UniRule"/>
</dbReference>
<keyword evidence="5 7" id="KW-0573">Peptidoglycan synthesis</keyword>
<evidence type="ECO:0000313" key="9">
    <source>
        <dbReference type="EMBL" id="CAA2106187.1"/>
    </source>
</evidence>
<dbReference type="PANTHER" id="PTHR36699:SF1">
    <property type="entry name" value="L,D-TRANSPEPTIDASE YAFK-RELATED"/>
    <property type="match status" value="1"/>
</dbReference>
<keyword evidence="6 7" id="KW-0961">Cell wall biogenesis/degradation</keyword>
<evidence type="ECO:0000259" key="8">
    <source>
        <dbReference type="PROSITE" id="PS52029"/>
    </source>
</evidence>
<evidence type="ECO:0000256" key="7">
    <source>
        <dbReference type="PROSITE-ProRule" id="PRU01373"/>
    </source>
</evidence>
<dbReference type="GO" id="GO:0008360">
    <property type="term" value="P:regulation of cell shape"/>
    <property type="evidence" value="ECO:0007669"/>
    <property type="project" value="UniProtKB-UniRule"/>
</dbReference>
<dbReference type="CDD" id="cd16913">
    <property type="entry name" value="YkuD_like"/>
    <property type="match status" value="1"/>
</dbReference>
<feature type="domain" description="L,D-TPase catalytic" evidence="8">
    <location>
        <begin position="44"/>
        <end position="180"/>
    </location>
</feature>